<sequence>MTELWDIYNTNITLLNSYYDFLLYSLSSGRSGKQIVQVYRIPRRLWVYGIVTFLDVLKNVVSIFIEHDICSSFIGYSFNILSGLTDLEMEGWVSEKLGDLSRMAIALYPSRYIDWKISSEFWYTTALKTQYGFGKIYYHIATVQQDNLDALVNIGKSVFCRDTFVPTPQYMRMVIDNINQRNFVDLPVVDFIKVHKILLSSEFNSDLELIKLVSYYSQNIGIDNNKVDFFVRTKGVVNEHIESPGYNQDNDYENKLNFWFQRSSSFALVNICQVVGFGNSANPFARLFGLVEALKERKDRKEKKDKRKKSVSNGDQQQDQANGTRSIDIDSEDSISSKDLSVEEWFQASDYINKNALELAMRMFANYLNGPIITSTPHVITYLYFIISIGEALRETPTAASFFEFLLHAILPRKPLVVYLNEVLDHVRKHKPEIIDKLEELRPSIMSEGNFINYFNKNENLTEVWKCWGTLWYDQIQIKEDFANFRDAGIQRDDFLDVPIGGVRYNKELNNDRYTRILLLASYIADEFNFGLKRGVDGFQFAEYAFENTILRSDVIKGTVHNFLRDSRIQGLNSPIPETLLYEKSSSANITSDVISWLRSKSSSARTSNDSNQSGGISYVTDADNEADYDEEEDDREQLLSNQIGDDNRVLGNIGIGMDSSLSFFVLDTNMWLKHCGKIFKSVRSHIFRLAVPLVVFQELRSLRRSPDGNIADAAVRAVITVRQLASEGCVLALKLNGTEAPSLNDIKDFENNSTWMNSIDDSIIESSRLLDINANNLNRAKNAEAGNNTNTTISFSILVTEDRNMRLKARTKLVPAYQAKWFFQILEKVSNGRCND</sequence>
<dbReference type="STRING" id="683960.A0A1E3P455"/>
<feature type="region of interest" description="Disordered" evidence="1">
    <location>
        <begin position="604"/>
        <end position="630"/>
    </location>
</feature>
<evidence type="ECO:0000313" key="3">
    <source>
        <dbReference type="EMBL" id="ODQ60269.1"/>
    </source>
</evidence>
<dbReference type="InterPro" id="IPR029060">
    <property type="entry name" value="PIN-like_dom_sf"/>
</dbReference>
<dbReference type="OrthoDB" id="2017974at2759"/>
<feature type="domain" description="PIN" evidence="2">
    <location>
        <begin position="663"/>
        <end position="808"/>
    </location>
</feature>
<evidence type="ECO:0000259" key="2">
    <source>
        <dbReference type="SMART" id="SM00670"/>
    </source>
</evidence>
<gene>
    <name evidence="3" type="ORF">WICANDRAFT_54071</name>
</gene>
<feature type="region of interest" description="Disordered" evidence="1">
    <location>
        <begin position="299"/>
        <end position="328"/>
    </location>
</feature>
<feature type="compositionally biased region" description="Polar residues" evidence="1">
    <location>
        <begin position="604"/>
        <end position="616"/>
    </location>
</feature>
<dbReference type="GO" id="GO:0005697">
    <property type="term" value="C:telomerase holoenzyme complex"/>
    <property type="evidence" value="ECO:0007669"/>
    <property type="project" value="TreeGrafter"/>
</dbReference>
<dbReference type="PANTHER" id="PTHR15696:SF0">
    <property type="entry name" value="TELOMERASE-BINDING PROTEIN EST1A"/>
    <property type="match status" value="1"/>
</dbReference>
<reference evidence="3 4" key="1">
    <citation type="journal article" date="2016" name="Proc. Natl. Acad. Sci. U.S.A.">
        <title>Comparative genomics of biotechnologically important yeasts.</title>
        <authorList>
            <person name="Riley R."/>
            <person name="Haridas S."/>
            <person name="Wolfe K.H."/>
            <person name="Lopes M.R."/>
            <person name="Hittinger C.T."/>
            <person name="Goeker M."/>
            <person name="Salamov A.A."/>
            <person name="Wisecaver J.H."/>
            <person name="Long T.M."/>
            <person name="Calvey C.H."/>
            <person name="Aerts A.L."/>
            <person name="Barry K.W."/>
            <person name="Choi C."/>
            <person name="Clum A."/>
            <person name="Coughlan A.Y."/>
            <person name="Deshpande S."/>
            <person name="Douglass A.P."/>
            <person name="Hanson S.J."/>
            <person name="Klenk H.-P."/>
            <person name="LaButti K.M."/>
            <person name="Lapidus A."/>
            <person name="Lindquist E.A."/>
            <person name="Lipzen A.M."/>
            <person name="Meier-Kolthoff J.P."/>
            <person name="Ohm R.A."/>
            <person name="Otillar R.P."/>
            <person name="Pangilinan J.L."/>
            <person name="Peng Y."/>
            <person name="Rokas A."/>
            <person name="Rosa C.A."/>
            <person name="Scheuner C."/>
            <person name="Sibirny A.A."/>
            <person name="Slot J.C."/>
            <person name="Stielow J.B."/>
            <person name="Sun H."/>
            <person name="Kurtzman C.P."/>
            <person name="Blackwell M."/>
            <person name="Grigoriev I.V."/>
            <person name="Jeffries T.W."/>
        </authorList>
    </citation>
    <scope>NUCLEOTIDE SEQUENCE [LARGE SCALE GENOMIC DNA]</scope>
    <source>
        <strain evidence="4">ATCC 58044 / CBS 1984 / NCYC 433 / NRRL Y-366-8</strain>
    </source>
</reference>
<feature type="compositionally biased region" description="Polar residues" evidence="1">
    <location>
        <begin position="311"/>
        <end position="325"/>
    </location>
</feature>
<dbReference type="InterPro" id="IPR011990">
    <property type="entry name" value="TPR-like_helical_dom_sf"/>
</dbReference>
<dbReference type="RefSeq" id="XP_019039476.1">
    <property type="nucleotide sequence ID" value="XM_019182731.1"/>
</dbReference>
<proteinExistence type="predicted"/>
<evidence type="ECO:0000313" key="4">
    <source>
        <dbReference type="Proteomes" id="UP000094112"/>
    </source>
</evidence>
<dbReference type="GO" id="GO:0042162">
    <property type="term" value="F:telomeric DNA binding"/>
    <property type="evidence" value="ECO:0007669"/>
    <property type="project" value="TreeGrafter"/>
</dbReference>
<dbReference type="Proteomes" id="UP000094112">
    <property type="component" value="Unassembled WGS sequence"/>
</dbReference>
<keyword evidence="4" id="KW-1185">Reference proteome</keyword>
<dbReference type="InterPro" id="IPR045153">
    <property type="entry name" value="Est1/Ebs1-like"/>
</dbReference>
<dbReference type="AlphaFoldDB" id="A0A1E3P455"/>
<dbReference type="SUPFAM" id="SSF48452">
    <property type="entry name" value="TPR-like"/>
    <property type="match status" value="1"/>
</dbReference>
<dbReference type="GO" id="GO:0000184">
    <property type="term" value="P:nuclear-transcribed mRNA catabolic process, nonsense-mediated decay"/>
    <property type="evidence" value="ECO:0007669"/>
    <property type="project" value="TreeGrafter"/>
</dbReference>
<dbReference type="SUPFAM" id="SSF88723">
    <property type="entry name" value="PIN domain-like"/>
    <property type="match status" value="1"/>
</dbReference>
<organism evidence="3 4">
    <name type="scientific">Wickerhamomyces anomalus (strain ATCC 58044 / CBS 1984 / NCYC 433 / NRRL Y-366-8)</name>
    <name type="common">Yeast</name>
    <name type="synonym">Hansenula anomala</name>
    <dbReference type="NCBI Taxonomy" id="683960"/>
    <lineage>
        <taxon>Eukaryota</taxon>
        <taxon>Fungi</taxon>
        <taxon>Dikarya</taxon>
        <taxon>Ascomycota</taxon>
        <taxon>Saccharomycotina</taxon>
        <taxon>Saccharomycetes</taxon>
        <taxon>Phaffomycetales</taxon>
        <taxon>Wickerhamomycetaceae</taxon>
        <taxon>Wickerhamomyces</taxon>
    </lineage>
</organism>
<accession>A0A1E3P455</accession>
<dbReference type="EMBL" id="KV454210">
    <property type="protein sequence ID" value="ODQ60269.1"/>
    <property type="molecule type" value="Genomic_DNA"/>
</dbReference>
<dbReference type="PANTHER" id="PTHR15696">
    <property type="entry name" value="SMG-7 SUPPRESSOR WITH MORPHOLOGICAL EFFECT ON GENITALIA PROTEIN 7"/>
    <property type="match status" value="1"/>
</dbReference>
<dbReference type="SMART" id="SM00670">
    <property type="entry name" value="PINc"/>
    <property type="match status" value="1"/>
</dbReference>
<feature type="compositionally biased region" description="Basic residues" evidence="1">
    <location>
        <begin position="300"/>
        <end position="310"/>
    </location>
</feature>
<dbReference type="Pfam" id="PF13638">
    <property type="entry name" value="PIN_4"/>
    <property type="match status" value="1"/>
</dbReference>
<dbReference type="InterPro" id="IPR002716">
    <property type="entry name" value="PIN_dom"/>
</dbReference>
<dbReference type="GeneID" id="30199977"/>
<protein>
    <recommendedName>
        <fullName evidence="2">PIN domain-containing protein</fullName>
    </recommendedName>
</protein>
<dbReference type="GO" id="GO:0070034">
    <property type="term" value="F:telomerase RNA binding"/>
    <property type="evidence" value="ECO:0007669"/>
    <property type="project" value="TreeGrafter"/>
</dbReference>
<name>A0A1E3P455_WICAA</name>
<dbReference type="GO" id="GO:0004540">
    <property type="term" value="F:RNA nuclease activity"/>
    <property type="evidence" value="ECO:0007669"/>
    <property type="project" value="UniProtKB-ARBA"/>
</dbReference>
<dbReference type="Gene3D" id="3.40.50.1010">
    <property type="entry name" value="5'-nuclease"/>
    <property type="match status" value="1"/>
</dbReference>
<evidence type="ECO:0000256" key="1">
    <source>
        <dbReference type="SAM" id="MobiDB-lite"/>
    </source>
</evidence>